<sequence length="62" mass="6794">MAKSCLLITMAACVFPASSFLPLDSPTIRLPITTVEHNKEFLPTEVFDRQESAGVLYTPTPP</sequence>
<organism evidence="2 3">
    <name type="scientific">Phaeosphaeria nodorum (strain SN15 / ATCC MYA-4574 / FGSC 10173)</name>
    <name type="common">Glume blotch fungus</name>
    <name type="synonym">Parastagonospora nodorum</name>
    <dbReference type="NCBI Taxonomy" id="321614"/>
    <lineage>
        <taxon>Eukaryota</taxon>
        <taxon>Fungi</taxon>
        <taxon>Dikarya</taxon>
        <taxon>Ascomycota</taxon>
        <taxon>Pezizomycotina</taxon>
        <taxon>Dothideomycetes</taxon>
        <taxon>Pleosporomycetidae</taxon>
        <taxon>Pleosporales</taxon>
        <taxon>Pleosporineae</taxon>
        <taxon>Phaeosphaeriaceae</taxon>
        <taxon>Parastagonospora</taxon>
    </lineage>
</organism>
<proteinExistence type="predicted"/>
<gene>
    <name evidence="2" type="ORF">SNOG_12895</name>
</gene>
<protein>
    <submittedName>
        <fullName evidence="2">Uncharacterized protein</fullName>
    </submittedName>
</protein>
<reference evidence="3" key="1">
    <citation type="journal article" date="2007" name="Plant Cell">
        <title>Dothideomycete-plant interactions illuminated by genome sequencing and EST analysis of the wheat pathogen Stagonospora nodorum.</title>
        <authorList>
            <person name="Hane J.K."/>
            <person name="Lowe R.G."/>
            <person name="Solomon P.S."/>
            <person name="Tan K.C."/>
            <person name="Schoch C.L."/>
            <person name="Spatafora J.W."/>
            <person name="Crous P.W."/>
            <person name="Kodira C."/>
            <person name="Birren B.W."/>
            <person name="Galagan J.E."/>
            <person name="Torriani S.F."/>
            <person name="McDonald B.A."/>
            <person name="Oliver R.P."/>
        </authorList>
    </citation>
    <scope>NUCLEOTIDE SEQUENCE [LARGE SCALE GENOMIC DNA]</scope>
    <source>
        <strain evidence="3">SN15 / ATCC MYA-4574 / FGSC 10173</strain>
    </source>
</reference>
<accession>Q0U5R9</accession>
<dbReference type="RefSeq" id="XP_001803111.1">
    <property type="nucleotide sequence ID" value="XM_001803059.1"/>
</dbReference>
<dbReference type="Proteomes" id="UP000001055">
    <property type="component" value="Unassembled WGS sequence"/>
</dbReference>
<dbReference type="HOGENOM" id="CLU_2904935_0_0_1"/>
<dbReference type="InParanoid" id="Q0U5R9"/>
<dbReference type="GeneID" id="5980024"/>
<evidence type="ECO:0000256" key="1">
    <source>
        <dbReference type="SAM" id="SignalP"/>
    </source>
</evidence>
<dbReference type="KEGG" id="pno:SNOG_12895"/>
<dbReference type="AlphaFoldDB" id="Q0U5R9"/>
<keyword evidence="1" id="KW-0732">Signal</keyword>
<evidence type="ECO:0000313" key="3">
    <source>
        <dbReference type="Proteomes" id="UP000001055"/>
    </source>
</evidence>
<feature type="chain" id="PRO_5004177412" evidence="1">
    <location>
        <begin position="20"/>
        <end position="62"/>
    </location>
</feature>
<feature type="signal peptide" evidence="1">
    <location>
        <begin position="1"/>
        <end position="19"/>
    </location>
</feature>
<dbReference type="EMBL" id="CH445348">
    <property type="protein sequence ID" value="EAT79695.1"/>
    <property type="molecule type" value="Genomic_DNA"/>
</dbReference>
<evidence type="ECO:0000313" key="2">
    <source>
        <dbReference type="EMBL" id="EAT79695.1"/>
    </source>
</evidence>
<name>Q0U5R9_PHANO</name>